<dbReference type="EMBL" id="JBEPLJ010000020">
    <property type="protein sequence ID" value="MET3588148.1"/>
    <property type="molecule type" value="Genomic_DNA"/>
</dbReference>
<keyword evidence="2" id="KW-1185">Reference proteome</keyword>
<sequence>MSSDLTISEVLSDPLIGLMLKADGLDRDAFADLLGAAARDQLQQKLSQLREQRATHFYARLSDWQATSQHRSHC</sequence>
<reference evidence="1 2" key="1">
    <citation type="submission" date="2024-06" db="EMBL/GenBank/DDBJ databases">
        <title>Genomic Encyclopedia of Type Strains, Phase IV (KMG-IV): sequencing the most valuable type-strain genomes for metagenomic binning, comparative biology and taxonomic classification.</title>
        <authorList>
            <person name="Goeker M."/>
        </authorList>
    </citation>
    <scope>NUCLEOTIDE SEQUENCE [LARGE SCALE GENOMIC DNA]</scope>
    <source>
        <strain evidence="1 2">DSM 105042</strain>
    </source>
</reference>
<proteinExistence type="predicted"/>
<dbReference type="Proteomes" id="UP001549031">
    <property type="component" value="Unassembled WGS sequence"/>
</dbReference>
<protein>
    <submittedName>
        <fullName evidence="1">Uncharacterized protein</fullName>
    </submittedName>
</protein>
<dbReference type="RefSeq" id="WP_247245864.1">
    <property type="nucleotide sequence ID" value="NZ_JALJRA010000021.1"/>
</dbReference>
<accession>A0ABV2HC78</accession>
<evidence type="ECO:0000313" key="2">
    <source>
        <dbReference type="Proteomes" id="UP001549031"/>
    </source>
</evidence>
<name>A0ABV2HC78_9HYPH</name>
<comment type="caution">
    <text evidence="1">The sequence shown here is derived from an EMBL/GenBank/DDBJ whole genome shotgun (WGS) entry which is preliminary data.</text>
</comment>
<evidence type="ECO:0000313" key="1">
    <source>
        <dbReference type="EMBL" id="MET3588148.1"/>
    </source>
</evidence>
<gene>
    <name evidence="1" type="ORF">ABID21_004281</name>
</gene>
<organism evidence="1 2">
    <name type="scientific">Pseudorhizobium tarimense</name>
    <dbReference type="NCBI Taxonomy" id="1079109"/>
    <lineage>
        <taxon>Bacteria</taxon>
        <taxon>Pseudomonadati</taxon>
        <taxon>Pseudomonadota</taxon>
        <taxon>Alphaproteobacteria</taxon>
        <taxon>Hyphomicrobiales</taxon>
        <taxon>Rhizobiaceae</taxon>
        <taxon>Rhizobium/Agrobacterium group</taxon>
        <taxon>Pseudorhizobium</taxon>
    </lineage>
</organism>